<keyword evidence="2" id="KW-1185">Reference proteome</keyword>
<dbReference type="OrthoDB" id="1150977at2"/>
<evidence type="ECO:0000313" key="1">
    <source>
        <dbReference type="EMBL" id="OBQ46484.1"/>
    </source>
</evidence>
<evidence type="ECO:0000313" key="2">
    <source>
        <dbReference type="Proteomes" id="UP000091979"/>
    </source>
</evidence>
<reference evidence="1 2" key="1">
    <citation type="submission" date="2015-01" db="EMBL/GenBank/DDBJ databases">
        <title>Desulfovibrio sp. JC271 draft genome sequence.</title>
        <authorList>
            <person name="Shivani Y."/>
            <person name="Subhash Y."/>
            <person name="Sasikala C."/>
            <person name="Ramana C.V."/>
        </authorList>
    </citation>
    <scope>NUCLEOTIDE SEQUENCE [LARGE SCALE GENOMIC DNA]</scope>
    <source>
        <strain evidence="1 2">JC271</strain>
    </source>
</reference>
<dbReference type="PATRIC" id="fig|1560234.3.peg.1571"/>
<sequence length="108" mass="12714">MTKIILQLSAQYMDPPLSIVNREDGCFKYIEINELKVSDELRRDIDDWDEEFQDTLAPYPPDSCFPSKAAEQEHGARGRILKQRLQEELGNEYLVINGAEWARYYKTW</sequence>
<dbReference type="AlphaFoldDB" id="A0A1B7XAT6"/>
<name>A0A1B7XAT6_9BACT</name>
<dbReference type="EMBL" id="JXMS01000023">
    <property type="protein sequence ID" value="OBQ46484.1"/>
    <property type="molecule type" value="Genomic_DNA"/>
</dbReference>
<gene>
    <name evidence="1" type="ORF">SP90_12355</name>
</gene>
<dbReference type="Proteomes" id="UP000091979">
    <property type="component" value="Unassembled WGS sequence"/>
</dbReference>
<proteinExistence type="predicted"/>
<comment type="caution">
    <text evidence="1">The sequence shown here is derived from an EMBL/GenBank/DDBJ whole genome shotgun (WGS) entry which is preliminary data.</text>
</comment>
<organism evidence="1 2">
    <name type="scientific">Halodesulfovibrio spirochaetisodalis</name>
    <dbReference type="NCBI Taxonomy" id="1560234"/>
    <lineage>
        <taxon>Bacteria</taxon>
        <taxon>Pseudomonadati</taxon>
        <taxon>Thermodesulfobacteriota</taxon>
        <taxon>Desulfovibrionia</taxon>
        <taxon>Desulfovibrionales</taxon>
        <taxon>Desulfovibrionaceae</taxon>
        <taxon>Halodesulfovibrio</taxon>
    </lineage>
</organism>
<dbReference type="RefSeq" id="WP_066856672.1">
    <property type="nucleotide sequence ID" value="NZ_JXMS01000023.1"/>
</dbReference>
<protein>
    <submittedName>
        <fullName evidence="1">Uncharacterized protein</fullName>
    </submittedName>
</protein>
<accession>A0A1B7XAT6</accession>